<keyword evidence="10" id="KW-1185">Reference proteome</keyword>
<dbReference type="FunCoup" id="A0A0H2RX05">
    <property type="interactions" value="583"/>
</dbReference>
<reference evidence="9 10" key="1">
    <citation type="submission" date="2015-04" db="EMBL/GenBank/DDBJ databases">
        <title>Complete genome sequence of Schizopora paradoxa KUC8140, a cosmopolitan wood degrader in East Asia.</title>
        <authorList>
            <consortium name="DOE Joint Genome Institute"/>
            <person name="Min B."/>
            <person name="Park H."/>
            <person name="Jang Y."/>
            <person name="Kim J.-J."/>
            <person name="Kim K.H."/>
            <person name="Pangilinan J."/>
            <person name="Lipzen A."/>
            <person name="Riley R."/>
            <person name="Grigoriev I.V."/>
            <person name="Spatafora J.W."/>
            <person name="Choi I.-G."/>
        </authorList>
    </citation>
    <scope>NUCLEOTIDE SEQUENCE [LARGE SCALE GENOMIC DNA]</scope>
    <source>
        <strain evidence="9 10">KUC8140</strain>
    </source>
</reference>
<feature type="domain" description="RRM" evidence="8">
    <location>
        <begin position="214"/>
        <end position="292"/>
    </location>
</feature>
<dbReference type="InterPro" id="IPR035979">
    <property type="entry name" value="RBD_domain_sf"/>
</dbReference>
<keyword evidence="1 5" id="KW-0963">Cytoplasm</keyword>
<evidence type="ECO:0000313" key="10">
    <source>
        <dbReference type="Proteomes" id="UP000053477"/>
    </source>
</evidence>
<evidence type="ECO:0000256" key="1">
    <source>
        <dbReference type="ARBA" id="ARBA00022490"/>
    </source>
</evidence>
<protein>
    <recommendedName>
        <fullName evidence="5">Eukaryotic translation initiation factor 3 subunit G</fullName>
        <shortName evidence="5">eIF3g</shortName>
    </recommendedName>
    <alternativeName>
        <fullName evidence="5">Eukaryotic translation initiation factor 3 RNA-binding subunit</fullName>
        <shortName evidence="5">eIF-3 RNA-binding subunit</shortName>
    </alternativeName>
    <alternativeName>
        <fullName evidence="5">Translation initiation factor eIF3 p33 subunit homolog</fullName>
        <shortName evidence="5">eIF3 p33 homolog</shortName>
    </alternativeName>
</protein>
<evidence type="ECO:0000256" key="5">
    <source>
        <dbReference type="HAMAP-Rule" id="MF_03006"/>
    </source>
</evidence>
<dbReference type="CDD" id="cd12408">
    <property type="entry name" value="RRM_eIF3G_like"/>
    <property type="match status" value="1"/>
</dbReference>
<dbReference type="PIRSF" id="PIRSF037949">
    <property type="entry name" value="Transl_init_eIF-3_RNA-bind"/>
    <property type="match status" value="1"/>
</dbReference>
<comment type="similarity">
    <text evidence="5">Belongs to the eIF-3 subunit G family.</text>
</comment>
<feature type="region of interest" description="Disordered" evidence="7">
    <location>
        <begin position="194"/>
        <end position="214"/>
    </location>
</feature>
<dbReference type="InParanoid" id="A0A0H2RX05"/>
<dbReference type="InterPro" id="IPR017334">
    <property type="entry name" value="eIF3_g"/>
</dbReference>
<evidence type="ECO:0000256" key="3">
    <source>
        <dbReference type="ARBA" id="ARBA00022884"/>
    </source>
</evidence>
<sequence>MATAAASWADDVDEFELPKLPKPKQTIDENGIITIEEIVINDDGKKVKVTKKIRKKIQKAVVEHAVAERRQWAKFGKEKGSSPGPQVATTTIERENVILKLTAGNKDVDNEPSEEQIIKDNLKKSGAGQLKCRLCSGGHYTAKCPYKNELAGLDAMGEKAGGEDDFGAAGDEGAPTAGASTIGGKYVPPSMRAGARGAGESMRRPGGIGRDDLPTLRVSNLSQDATDSDVRDLFSRFGRVERVYIGRDRDTRIGKGFAFVSFEDRNVADQARQKVDGLGYDNLILKCVWSQPKE</sequence>
<proteinExistence type="inferred from homology"/>
<dbReference type="GO" id="GO:0005852">
    <property type="term" value="C:eukaryotic translation initiation factor 3 complex"/>
    <property type="evidence" value="ECO:0007669"/>
    <property type="project" value="UniProtKB-UniRule"/>
</dbReference>
<dbReference type="EMBL" id="KQ085920">
    <property type="protein sequence ID" value="KLO16147.1"/>
    <property type="molecule type" value="Genomic_DNA"/>
</dbReference>
<evidence type="ECO:0000256" key="4">
    <source>
        <dbReference type="ARBA" id="ARBA00022917"/>
    </source>
</evidence>
<dbReference type="Pfam" id="PF12353">
    <property type="entry name" value="eIF3g"/>
    <property type="match status" value="1"/>
</dbReference>
<keyword evidence="3 6" id="KW-0694">RNA-binding</keyword>
<feature type="region of interest" description="Disordered" evidence="7">
    <location>
        <begin position="1"/>
        <end position="23"/>
    </location>
</feature>
<gene>
    <name evidence="5" type="primary">TIF35</name>
    <name evidence="9" type="ORF">SCHPADRAFT_995377</name>
</gene>
<keyword evidence="2 5" id="KW-0396">Initiation factor</keyword>
<dbReference type="OrthoDB" id="639027at2759"/>
<evidence type="ECO:0000313" key="9">
    <source>
        <dbReference type="EMBL" id="KLO16147.1"/>
    </source>
</evidence>
<name>A0A0H2RX05_9AGAM</name>
<dbReference type="GO" id="GO:0001732">
    <property type="term" value="P:formation of cytoplasmic translation initiation complex"/>
    <property type="evidence" value="ECO:0007669"/>
    <property type="project" value="UniProtKB-UniRule"/>
</dbReference>
<dbReference type="SUPFAM" id="SSF54928">
    <property type="entry name" value="RNA-binding domain, RBD"/>
    <property type="match status" value="1"/>
</dbReference>
<dbReference type="InterPro" id="IPR034240">
    <property type="entry name" value="eIF3G_RRM"/>
</dbReference>
<keyword evidence="4 5" id="KW-0648">Protein biosynthesis</keyword>
<dbReference type="GO" id="GO:0003743">
    <property type="term" value="F:translation initiation factor activity"/>
    <property type="evidence" value="ECO:0007669"/>
    <property type="project" value="UniProtKB-UniRule"/>
</dbReference>
<dbReference type="Pfam" id="PF00076">
    <property type="entry name" value="RRM_1"/>
    <property type="match status" value="1"/>
</dbReference>
<comment type="subunit">
    <text evidence="5">Component of the eukaryotic translation initiation factor 3 (eIF-3) complex.</text>
</comment>
<dbReference type="GO" id="GO:0003723">
    <property type="term" value="F:RNA binding"/>
    <property type="evidence" value="ECO:0007669"/>
    <property type="project" value="UniProtKB-UniRule"/>
</dbReference>
<dbReference type="CDD" id="cd12933">
    <property type="entry name" value="eIF3G"/>
    <property type="match status" value="1"/>
</dbReference>
<dbReference type="PANTHER" id="PTHR10352">
    <property type="entry name" value="EUKARYOTIC TRANSLATION INITIATION FACTOR 3 SUBUNIT G"/>
    <property type="match status" value="1"/>
</dbReference>
<comment type="subcellular location">
    <subcellularLocation>
        <location evidence="5">Cytoplasm</location>
    </subcellularLocation>
</comment>
<dbReference type="GO" id="GO:0016282">
    <property type="term" value="C:eukaryotic 43S preinitiation complex"/>
    <property type="evidence" value="ECO:0007669"/>
    <property type="project" value="UniProtKB-UniRule"/>
</dbReference>
<evidence type="ECO:0000256" key="2">
    <source>
        <dbReference type="ARBA" id="ARBA00022540"/>
    </source>
</evidence>
<dbReference type="Gene3D" id="3.30.70.330">
    <property type="match status" value="1"/>
</dbReference>
<dbReference type="AlphaFoldDB" id="A0A0H2RX05"/>
<dbReference type="PROSITE" id="PS50102">
    <property type="entry name" value="RRM"/>
    <property type="match status" value="1"/>
</dbReference>
<evidence type="ECO:0000256" key="7">
    <source>
        <dbReference type="SAM" id="MobiDB-lite"/>
    </source>
</evidence>
<dbReference type="STRING" id="27342.A0A0H2RX05"/>
<evidence type="ECO:0000259" key="8">
    <source>
        <dbReference type="PROSITE" id="PS50102"/>
    </source>
</evidence>
<dbReference type="GO" id="GO:0033290">
    <property type="term" value="C:eukaryotic 48S preinitiation complex"/>
    <property type="evidence" value="ECO:0007669"/>
    <property type="project" value="UniProtKB-UniRule"/>
</dbReference>
<dbReference type="InterPro" id="IPR012677">
    <property type="entry name" value="Nucleotide-bd_a/b_plait_sf"/>
</dbReference>
<comment type="function">
    <text evidence="5">RNA-binding component of the eukaryotic translation initiation factor 3 (eIF-3) complex, which is involved in protein synthesis of a specialized repertoire of mRNAs and, together with other initiation factors, stimulates binding of mRNA and methionyl-tRNAi to the 40S ribosome. The eIF-3 complex specifically targets and initiates translation of a subset of mRNAs involved in cell proliferation. This subunit can bind 18S rRNA.</text>
</comment>
<dbReference type="HAMAP" id="MF_03006">
    <property type="entry name" value="eIF3g"/>
    <property type="match status" value="1"/>
</dbReference>
<dbReference type="InterPro" id="IPR000504">
    <property type="entry name" value="RRM_dom"/>
</dbReference>
<accession>A0A0H2RX05</accession>
<dbReference type="SMART" id="SM00360">
    <property type="entry name" value="RRM"/>
    <property type="match status" value="1"/>
</dbReference>
<organism evidence="9 10">
    <name type="scientific">Schizopora paradoxa</name>
    <dbReference type="NCBI Taxonomy" id="27342"/>
    <lineage>
        <taxon>Eukaryota</taxon>
        <taxon>Fungi</taxon>
        <taxon>Dikarya</taxon>
        <taxon>Basidiomycota</taxon>
        <taxon>Agaricomycotina</taxon>
        <taxon>Agaricomycetes</taxon>
        <taxon>Hymenochaetales</taxon>
        <taxon>Schizoporaceae</taxon>
        <taxon>Schizopora</taxon>
    </lineage>
</organism>
<dbReference type="Proteomes" id="UP000053477">
    <property type="component" value="Unassembled WGS sequence"/>
</dbReference>
<dbReference type="InterPro" id="IPR024675">
    <property type="entry name" value="eIF3g_N"/>
</dbReference>
<evidence type="ECO:0000256" key="6">
    <source>
        <dbReference type="PROSITE-ProRule" id="PRU00176"/>
    </source>
</evidence>